<gene>
    <name evidence="2" type="ORF">BUZ61_10845</name>
</gene>
<evidence type="ECO:0000313" key="3">
    <source>
        <dbReference type="Proteomes" id="UP000240400"/>
    </source>
</evidence>
<proteinExistence type="predicted"/>
<dbReference type="Proteomes" id="UP000240400">
    <property type="component" value="Unassembled WGS sequence"/>
</dbReference>
<accession>A0A2T4S8J8</accession>
<dbReference type="OrthoDB" id="9922406at2"/>
<evidence type="ECO:0000313" key="2">
    <source>
        <dbReference type="EMBL" id="PTK58062.1"/>
    </source>
</evidence>
<keyword evidence="1" id="KW-0732">Signal</keyword>
<sequence length="101" mass="11421">MKKVLLLSLVIVLSFILAACGNAQDKAQGKWSYKEDGTKITLRIEDDDAELKSMGLTIDGEVKNVEKDTFSVKLENDENIKFKVNGDKLKDEDDNVWKKED</sequence>
<organism evidence="2 3">
    <name type="scientific">Staphylococcus nepalensis</name>
    <dbReference type="NCBI Taxonomy" id="214473"/>
    <lineage>
        <taxon>Bacteria</taxon>
        <taxon>Bacillati</taxon>
        <taxon>Bacillota</taxon>
        <taxon>Bacilli</taxon>
        <taxon>Bacillales</taxon>
        <taxon>Staphylococcaceae</taxon>
        <taxon>Staphylococcus</taxon>
    </lineage>
</organism>
<dbReference type="EMBL" id="PZHR01000069">
    <property type="protein sequence ID" value="PTK58062.1"/>
    <property type="molecule type" value="Genomic_DNA"/>
</dbReference>
<dbReference type="AlphaFoldDB" id="A0A2T4S8J8"/>
<feature type="chain" id="PRO_5015569124" description="Lipoprotein" evidence="1">
    <location>
        <begin position="24"/>
        <end position="101"/>
    </location>
</feature>
<protein>
    <recommendedName>
        <fullName evidence="4">Lipoprotein</fullName>
    </recommendedName>
</protein>
<comment type="caution">
    <text evidence="2">The sequence shown here is derived from an EMBL/GenBank/DDBJ whole genome shotgun (WGS) entry which is preliminary data.</text>
</comment>
<dbReference type="PROSITE" id="PS51257">
    <property type="entry name" value="PROKAR_LIPOPROTEIN"/>
    <property type="match status" value="1"/>
</dbReference>
<feature type="signal peptide" evidence="1">
    <location>
        <begin position="1"/>
        <end position="23"/>
    </location>
</feature>
<name>A0A2T4S8J8_9STAP</name>
<evidence type="ECO:0000256" key="1">
    <source>
        <dbReference type="SAM" id="SignalP"/>
    </source>
</evidence>
<reference evidence="2 3" key="1">
    <citation type="journal article" date="2016" name="Front. Microbiol.">
        <title>Comprehensive Phylogenetic Analysis of Bovine Non-aureus Staphylococci Species Based on Whole-Genome Sequencing.</title>
        <authorList>
            <person name="Naushad S."/>
            <person name="Barkema H.W."/>
            <person name="Luby C."/>
            <person name="Condas L.A."/>
            <person name="Nobrega D.B."/>
            <person name="Carson D.A."/>
            <person name="De Buck J."/>
        </authorList>
    </citation>
    <scope>NUCLEOTIDE SEQUENCE [LARGE SCALE GENOMIC DNA]</scope>
    <source>
        <strain evidence="2 3">SNUC 4337</strain>
    </source>
</reference>
<evidence type="ECO:0008006" key="4">
    <source>
        <dbReference type="Google" id="ProtNLM"/>
    </source>
</evidence>
<dbReference type="RefSeq" id="WP_107365502.1">
    <property type="nucleotide sequence ID" value="NZ_PZHR01000069.1"/>
</dbReference>